<accession>A0ABV6NVK5</accession>
<dbReference type="Proteomes" id="UP001589894">
    <property type="component" value="Unassembled WGS sequence"/>
</dbReference>
<evidence type="ECO:0000313" key="2">
    <source>
        <dbReference type="EMBL" id="MFC0564078.1"/>
    </source>
</evidence>
<dbReference type="Gene3D" id="3.20.20.150">
    <property type="entry name" value="Divalent-metal-dependent TIM barrel enzymes"/>
    <property type="match status" value="1"/>
</dbReference>
<protein>
    <submittedName>
        <fullName evidence="2">Sugar phosphate isomerase/epimerase family protein</fullName>
    </submittedName>
</protein>
<keyword evidence="2" id="KW-0413">Isomerase</keyword>
<evidence type="ECO:0000259" key="1">
    <source>
        <dbReference type="Pfam" id="PF01261"/>
    </source>
</evidence>
<proteinExistence type="predicted"/>
<dbReference type="Pfam" id="PF01261">
    <property type="entry name" value="AP_endonuc_2"/>
    <property type="match status" value="1"/>
</dbReference>
<organism evidence="2 3">
    <name type="scientific">Plantactinospora siamensis</name>
    <dbReference type="NCBI Taxonomy" id="555372"/>
    <lineage>
        <taxon>Bacteria</taxon>
        <taxon>Bacillati</taxon>
        <taxon>Actinomycetota</taxon>
        <taxon>Actinomycetes</taxon>
        <taxon>Micromonosporales</taxon>
        <taxon>Micromonosporaceae</taxon>
        <taxon>Plantactinospora</taxon>
    </lineage>
</organism>
<dbReference type="InterPro" id="IPR036237">
    <property type="entry name" value="Xyl_isomerase-like_sf"/>
</dbReference>
<dbReference type="InterPro" id="IPR050312">
    <property type="entry name" value="IolE/XylAMocC-like"/>
</dbReference>
<dbReference type="GO" id="GO:0016853">
    <property type="term" value="F:isomerase activity"/>
    <property type="evidence" value="ECO:0007669"/>
    <property type="project" value="UniProtKB-KW"/>
</dbReference>
<evidence type="ECO:0000313" key="3">
    <source>
        <dbReference type="Proteomes" id="UP001589894"/>
    </source>
</evidence>
<dbReference type="InterPro" id="IPR013022">
    <property type="entry name" value="Xyl_isomerase-like_TIM-brl"/>
</dbReference>
<dbReference type="PANTHER" id="PTHR12110">
    <property type="entry name" value="HYDROXYPYRUVATE ISOMERASE"/>
    <property type="match status" value="1"/>
</dbReference>
<dbReference type="RefSeq" id="WP_377337019.1">
    <property type="nucleotide sequence ID" value="NZ_JBHLUE010000004.1"/>
</dbReference>
<gene>
    <name evidence="2" type="ORF">ACFFHU_07845</name>
</gene>
<feature type="domain" description="Xylose isomerase-like TIM barrel" evidence="1">
    <location>
        <begin position="28"/>
        <end position="259"/>
    </location>
</feature>
<comment type="caution">
    <text evidence="2">The sequence shown here is derived from an EMBL/GenBank/DDBJ whole genome shotgun (WGS) entry which is preliminary data.</text>
</comment>
<dbReference type="EMBL" id="JBHLUE010000004">
    <property type="protein sequence ID" value="MFC0564078.1"/>
    <property type="molecule type" value="Genomic_DNA"/>
</dbReference>
<keyword evidence="3" id="KW-1185">Reference proteome</keyword>
<sequence>MSDLRVPDRRPAFSTLGASGEPLDQVVHLARAAGLTGVELRCAPDEPIHPGLTAEQVESVARTLDAGWLSVLALSGYVRLCAPDDDFQLIELTRQLTLAAAVGAAGVRVFMGDEDGTGEPRARRRLAAAAPQAARLGVRILIETHDSHAESRRLAGFIGTLDADTVRAVGVIWDTAHTWRHGESPARSLDLLAPYLAHLQVKDVASDSDATPVPLGSGRYPVRELGAALDAVRWRGWVCLEWERKWQPGLPPIREALERFPGWAAAVLGVAATGPEPRP</sequence>
<name>A0ABV6NVK5_9ACTN</name>
<reference evidence="2 3" key="1">
    <citation type="submission" date="2024-09" db="EMBL/GenBank/DDBJ databases">
        <authorList>
            <person name="Sun Q."/>
            <person name="Mori K."/>
        </authorList>
    </citation>
    <scope>NUCLEOTIDE SEQUENCE [LARGE SCALE GENOMIC DNA]</scope>
    <source>
        <strain evidence="2 3">TBRC 2205</strain>
    </source>
</reference>
<dbReference type="SUPFAM" id="SSF51658">
    <property type="entry name" value="Xylose isomerase-like"/>
    <property type="match status" value="1"/>
</dbReference>